<organism evidence="1 2">
    <name type="scientific">Mammaliicoccus lentus</name>
    <name type="common">Staphylococcus lentus</name>
    <dbReference type="NCBI Taxonomy" id="42858"/>
    <lineage>
        <taxon>Bacteria</taxon>
        <taxon>Bacillati</taxon>
        <taxon>Bacillota</taxon>
        <taxon>Bacilli</taxon>
        <taxon>Bacillales</taxon>
        <taxon>Staphylococcaceae</taxon>
        <taxon>Mammaliicoccus</taxon>
    </lineage>
</organism>
<reference evidence="1" key="1">
    <citation type="journal article" date="2023" name="Antibiotics">
        <title>Prevalence and Molecular Characterization of Methicillin-Resistant Staphylococci (MRS) and Mammaliicocci (MRM) in Dromedary Camels from Algeria: First Detection of SCCmec-mecC Hybrid in Methicillin-Resistant Mammaliicoccus lentus.</title>
        <authorList>
            <person name="Belhout C."/>
            <person name="Boyen F."/>
            <person name="Vereecke N."/>
            <person name="Theuns S."/>
            <person name="Taibi N."/>
            <person name="Stegger M."/>
            <person name="de la Fe-Rodriguez P.Y."/>
            <person name="Bouayad L."/>
            <person name="Elgroud R."/>
            <person name="Butaye P."/>
        </authorList>
    </citation>
    <scope>NUCLEOTIDE SEQUENCE</scope>
    <source>
        <strain evidence="1">7048</strain>
    </source>
</reference>
<proteinExistence type="predicted"/>
<name>A0AAX3W195_MAMLE</name>
<evidence type="ECO:0000313" key="2">
    <source>
        <dbReference type="Proteomes" id="UP001223261"/>
    </source>
</evidence>
<dbReference type="EMBL" id="CP118848">
    <property type="protein sequence ID" value="WHI59018.1"/>
    <property type="molecule type" value="Genomic_DNA"/>
</dbReference>
<dbReference type="RefSeq" id="WP_282861788.1">
    <property type="nucleotide sequence ID" value="NZ_CP118848.1"/>
</dbReference>
<protein>
    <submittedName>
        <fullName evidence="1">DUF1024 family protein</fullName>
    </submittedName>
</protein>
<evidence type="ECO:0000313" key="1">
    <source>
        <dbReference type="EMBL" id="WHI59018.1"/>
    </source>
</evidence>
<sequence length="70" mass="8244">MAYEYEDELLNYASDSETYEKYEDMLNEIKNVYAKAKAFDEISQVFKKVTIYNTATALEVKEIVDELEDK</sequence>
<gene>
    <name evidence="1" type="ORF">PYH69_09640</name>
</gene>
<accession>A0AAX3W195</accession>
<dbReference type="AlphaFoldDB" id="A0AAX3W195"/>
<dbReference type="Proteomes" id="UP001223261">
    <property type="component" value="Chromosome"/>
</dbReference>